<feature type="region of interest" description="Disordered" evidence="1">
    <location>
        <begin position="49"/>
        <end position="68"/>
    </location>
</feature>
<dbReference type="AlphaFoldDB" id="A0AAV4BVH9"/>
<feature type="compositionally biased region" description="Basic and acidic residues" evidence="1">
    <location>
        <begin position="50"/>
        <end position="68"/>
    </location>
</feature>
<organism evidence="2 3">
    <name type="scientific">Plakobranchus ocellatus</name>
    <dbReference type="NCBI Taxonomy" id="259542"/>
    <lineage>
        <taxon>Eukaryota</taxon>
        <taxon>Metazoa</taxon>
        <taxon>Spiralia</taxon>
        <taxon>Lophotrochozoa</taxon>
        <taxon>Mollusca</taxon>
        <taxon>Gastropoda</taxon>
        <taxon>Heterobranchia</taxon>
        <taxon>Euthyneura</taxon>
        <taxon>Panpulmonata</taxon>
        <taxon>Sacoglossa</taxon>
        <taxon>Placobranchoidea</taxon>
        <taxon>Plakobranchidae</taxon>
        <taxon>Plakobranchus</taxon>
    </lineage>
</organism>
<protein>
    <submittedName>
        <fullName evidence="2">Uncharacterized protein</fullName>
    </submittedName>
</protein>
<dbReference type="Proteomes" id="UP000735302">
    <property type="component" value="Unassembled WGS sequence"/>
</dbReference>
<name>A0AAV4BVH9_9GAST</name>
<comment type="caution">
    <text evidence="2">The sequence shown here is derived from an EMBL/GenBank/DDBJ whole genome shotgun (WGS) entry which is preliminary data.</text>
</comment>
<sequence>MKTHGATHPCLRPFEKVAGQRITLIHPPRSPEENGGAILNKFDVQMAHVSRVEDKDKRPRGDEGRRVT</sequence>
<evidence type="ECO:0000256" key="1">
    <source>
        <dbReference type="SAM" id="MobiDB-lite"/>
    </source>
</evidence>
<keyword evidence="3" id="KW-1185">Reference proteome</keyword>
<evidence type="ECO:0000313" key="3">
    <source>
        <dbReference type="Proteomes" id="UP000735302"/>
    </source>
</evidence>
<dbReference type="EMBL" id="BLXT01005511">
    <property type="protein sequence ID" value="GFO23603.1"/>
    <property type="molecule type" value="Genomic_DNA"/>
</dbReference>
<evidence type="ECO:0000313" key="2">
    <source>
        <dbReference type="EMBL" id="GFO23603.1"/>
    </source>
</evidence>
<gene>
    <name evidence="2" type="ORF">PoB_005010800</name>
</gene>
<proteinExistence type="predicted"/>
<reference evidence="2 3" key="1">
    <citation type="journal article" date="2021" name="Elife">
        <title>Chloroplast acquisition without the gene transfer in kleptoplastic sea slugs, Plakobranchus ocellatus.</title>
        <authorList>
            <person name="Maeda T."/>
            <person name="Takahashi S."/>
            <person name="Yoshida T."/>
            <person name="Shimamura S."/>
            <person name="Takaki Y."/>
            <person name="Nagai Y."/>
            <person name="Toyoda A."/>
            <person name="Suzuki Y."/>
            <person name="Arimoto A."/>
            <person name="Ishii H."/>
            <person name="Satoh N."/>
            <person name="Nishiyama T."/>
            <person name="Hasebe M."/>
            <person name="Maruyama T."/>
            <person name="Minagawa J."/>
            <person name="Obokata J."/>
            <person name="Shigenobu S."/>
        </authorList>
    </citation>
    <scope>NUCLEOTIDE SEQUENCE [LARGE SCALE GENOMIC DNA]</scope>
</reference>
<accession>A0AAV4BVH9</accession>